<gene>
    <name evidence="3" type="ORF">PENSTE_c004G04782</name>
</gene>
<reference evidence="4" key="1">
    <citation type="journal article" date="2017" name="Nat. Microbiol.">
        <title>Global analysis of biosynthetic gene clusters reveals vast potential of secondary metabolite production in Penicillium species.</title>
        <authorList>
            <person name="Nielsen J.C."/>
            <person name="Grijseels S."/>
            <person name="Prigent S."/>
            <person name="Ji B."/>
            <person name="Dainat J."/>
            <person name="Nielsen K.F."/>
            <person name="Frisvad J.C."/>
            <person name="Workman M."/>
            <person name="Nielsen J."/>
        </authorList>
    </citation>
    <scope>NUCLEOTIDE SEQUENCE [LARGE SCALE GENOMIC DNA]</scope>
    <source>
        <strain evidence="4">IBT 24891</strain>
    </source>
</reference>
<keyword evidence="2" id="KW-0812">Transmembrane</keyword>
<evidence type="ECO:0000313" key="4">
    <source>
        <dbReference type="Proteomes" id="UP000191285"/>
    </source>
</evidence>
<keyword evidence="2" id="KW-1133">Transmembrane helix</keyword>
<feature type="transmembrane region" description="Helical" evidence="2">
    <location>
        <begin position="20"/>
        <end position="37"/>
    </location>
</feature>
<dbReference type="Proteomes" id="UP000191285">
    <property type="component" value="Unassembled WGS sequence"/>
</dbReference>
<organism evidence="3 4">
    <name type="scientific">Penicillium steckii</name>
    <dbReference type="NCBI Taxonomy" id="303698"/>
    <lineage>
        <taxon>Eukaryota</taxon>
        <taxon>Fungi</taxon>
        <taxon>Dikarya</taxon>
        <taxon>Ascomycota</taxon>
        <taxon>Pezizomycotina</taxon>
        <taxon>Eurotiomycetes</taxon>
        <taxon>Eurotiomycetidae</taxon>
        <taxon>Eurotiales</taxon>
        <taxon>Aspergillaceae</taxon>
        <taxon>Penicillium</taxon>
    </lineage>
</organism>
<comment type="caution">
    <text evidence="3">The sequence shown here is derived from an EMBL/GenBank/DDBJ whole genome shotgun (WGS) entry which is preliminary data.</text>
</comment>
<evidence type="ECO:0000256" key="2">
    <source>
        <dbReference type="SAM" id="Phobius"/>
    </source>
</evidence>
<feature type="region of interest" description="Disordered" evidence="1">
    <location>
        <begin position="58"/>
        <end position="86"/>
    </location>
</feature>
<keyword evidence="2" id="KW-0472">Membrane</keyword>
<sequence>MAILAGNSMPGGRKPMRSSSIAFMSIAGVIGGTWMLFRLMAPKRGTVLTTEEVDAYRGSTSLQTDKGNKTARPPRKGYTVPRGGSI</sequence>
<protein>
    <submittedName>
        <fullName evidence="3">Uncharacterized protein</fullName>
    </submittedName>
</protein>
<evidence type="ECO:0000256" key="1">
    <source>
        <dbReference type="SAM" id="MobiDB-lite"/>
    </source>
</evidence>
<dbReference type="OrthoDB" id="4480828at2759"/>
<dbReference type="AlphaFoldDB" id="A0A1V6TN95"/>
<dbReference type="EMBL" id="MLKD01000004">
    <property type="protein sequence ID" value="OQE27626.1"/>
    <property type="molecule type" value="Genomic_DNA"/>
</dbReference>
<name>A0A1V6TN95_9EURO</name>
<evidence type="ECO:0000313" key="3">
    <source>
        <dbReference type="EMBL" id="OQE27626.1"/>
    </source>
</evidence>
<accession>A0A1V6TN95</accession>
<proteinExistence type="predicted"/>
<keyword evidence="4" id="KW-1185">Reference proteome</keyword>